<evidence type="ECO:0000259" key="5">
    <source>
        <dbReference type="Pfam" id="PF01370"/>
    </source>
</evidence>
<evidence type="ECO:0000256" key="2">
    <source>
        <dbReference type="ARBA" id="ARBA00022793"/>
    </source>
</evidence>
<feature type="domain" description="NAD-dependent epimerase/dehydratase" evidence="5">
    <location>
        <begin position="4"/>
        <end position="238"/>
    </location>
</feature>
<name>A0ABY7BLG1_9FIRM</name>
<evidence type="ECO:0000313" key="7">
    <source>
        <dbReference type="Proteomes" id="UP001164909"/>
    </source>
</evidence>
<dbReference type="Gene3D" id="3.40.50.720">
    <property type="entry name" value="NAD(P)-binding Rossmann-like Domain"/>
    <property type="match status" value="1"/>
</dbReference>
<dbReference type="PANTHER" id="PTHR43078:SF6">
    <property type="entry name" value="UDP-GLUCURONIC ACID DECARBOXYLASE 1"/>
    <property type="match status" value="1"/>
</dbReference>
<proteinExistence type="predicted"/>
<comment type="cofactor">
    <cofactor evidence="1">
        <name>NAD(+)</name>
        <dbReference type="ChEBI" id="CHEBI:57540"/>
    </cofactor>
</comment>
<dbReference type="EMBL" id="CP113865">
    <property type="protein sequence ID" value="WAM33649.1"/>
    <property type="molecule type" value="Genomic_DNA"/>
</dbReference>
<evidence type="ECO:0000256" key="4">
    <source>
        <dbReference type="ARBA" id="ARBA00023239"/>
    </source>
</evidence>
<organism evidence="6 7">
    <name type="scientific">Caldicellulosiruptor morganii</name>
    <dbReference type="NCBI Taxonomy" id="1387555"/>
    <lineage>
        <taxon>Bacteria</taxon>
        <taxon>Bacillati</taxon>
        <taxon>Bacillota</taxon>
        <taxon>Bacillota incertae sedis</taxon>
        <taxon>Caldicellulosiruptorales</taxon>
        <taxon>Caldicellulosiruptoraceae</taxon>
        <taxon>Caldicellulosiruptor</taxon>
    </lineage>
</organism>
<keyword evidence="3" id="KW-0520">NAD</keyword>
<dbReference type="Proteomes" id="UP001164909">
    <property type="component" value="Chromosome"/>
</dbReference>
<sequence length="309" mass="35430">MRYLITGACGFIGSNLVERLLTEGHRVIGVDNLITGRIENIEEFLNTSNFTFMNHDVIEPIDIEEELDWIVHLASPASPPKYLKYPVETMRVNSEGTLHLLELARRKGAKFLFSSTSEVYGNPLVHPQTESYWGNVNPIGPRSVYDESKRYAEALIAAYRRKYGLSVRIVRIFNTYGPKMDPNDGRVVSNFITQALKNEPITIYGDGKQTRSFQYIDDLIEGILRLMEVEYHEPVNIGNPEEYTIRDLAEMIIKLTDSKSKVEYLPLPEDDPERRKPDISCAKRILGWEPKTAVKEGLLKTIDYFRKLI</sequence>
<evidence type="ECO:0000313" key="6">
    <source>
        <dbReference type="EMBL" id="WAM33649.1"/>
    </source>
</evidence>
<dbReference type="InterPro" id="IPR036291">
    <property type="entry name" value="NAD(P)-bd_dom_sf"/>
</dbReference>
<accession>A0ABY7BLG1</accession>
<dbReference type="SUPFAM" id="SSF51735">
    <property type="entry name" value="NAD(P)-binding Rossmann-fold domains"/>
    <property type="match status" value="1"/>
</dbReference>
<dbReference type="RefSeq" id="WP_045168817.1">
    <property type="nucleotide sequence ID" value="NZ_CP113865.1"/>
</dbReference>
<gene>
    <name evidence="6" type="ORF">OTK00_002170</name>
</gene>
<keyword evidence="2" id="KW-0210">Decarboxylase</keyword>
<dbReference type="Pfam" id="PF01370">
    <property type="entry name" value="Epimerase"/>
    <property type="match status" value="1"/>
</dbReference>
<evidence type="ECO:0000256" key="1">
    <source>
        <dbReference type="ARBA" id="ARBA00001911"/>
    </source>
</evidence>
<dbReference type="PANTHER" id="PTHR43078">
    <property type="entry name" value="UDP-GLUCURONIC ACID DECARBOXYLASE-RELATED"/>
    <property type="match status" value="1"/>
</dbReference>
<dbReference type="InterPro" id="IPR044516">
    <property type="entry name" value="UXS-like"/>
</dbReference>
<keyword evidence="7" id="KW-1185">Reference proteome</keyword>
<dbReference type="PRINTS" id="PR01713">
    <property type="entry name" value="NUCEPIMERASE"/>
</dbReference>
<protein>
    <submittedName>
        <fullName evidence="6">SDR family oxidoreductase</fullName>
    </submittedName>
</protein>
<reference evidence="6" key="1">
    <citation type="submission" date="2022-12" db="EMBL/GenBank/DDBJ databases">
        <authorList>
            <person name="Bing R.G."/>
            <person name="Willard D.J."/>
            <person name="Manesh M.J.H."/>
            <person name="Laemthong T."/>
            <person name="Crosby J.R."/>
            <person name="Kelly R.M."/>
        </authorList>
    </citation>
    <scope>NUCLEOTIDE SEQUENCE</scope>
    <source>
        <strain evidence="6">DSM 8990</strain>
    </source>
</reference>
<keyword evidence="4" id="KW-0456">Lyase</keyword>
<dbReference type="CDD" id="cd05230">
    <property type="entry name" value="UGD_SDR_e"/>
    <property type="match status" value="1"/>
</dbReference>
<dbReference type="InterPro" id="IPR001509">
    <property type="entry name" value="Epimerase_deHydtase"/>
</dbReference>
<evidence type="ECO:0000256" key="3">
    <source>
        <dbReference type="ARBA" id="ARBA00023027"/>
    </source>
</evidence>